<accession>A0AAN7Z2R2</accession>
<name>A0AAN7Z2R2_9PEZI</name>
<evidence type="ECO:0000256" key="1">
    <source>
        <dbReference type="SAM" id="MobiDB-lite"/>
    </source>
</evidence>
<reference evidence="2 3" key="1">
    <citation type="submission" date="2023-10" db="EMBL/GenBank/DDBJ databases">
        <title>Draft genome sequence of Xylaria bambusicola isolate GMP-LS, the root and basal stem rot pathogen of sugarcane in Indonesia.</title>
        <authorList>
            <person name="Selvaraj P."/>
            <person name="Muralishankar V."/>
            <person name="Muruganantham S."/>
            <person name="Sp S."/>
            <person name="Haryani S."/>
            <person name="Lau K.J.X."/>
            <person name="Naqvi N.I."/>
        </authorList>
    </citation>
    <scope>NUCLEOTIDE SEQUENCE [LARGE SCALE GENOMIC DNA]</scope>
    <source>
        <strain evidence="2">GMP-LS</strain>
    </source>
</reference>
<comment type="caution">
    <text evidence="2">The sequence shown here is derived from an EMBL/GenBank/DDBJ whole genome shotgun (WGS) entry which is preliminary data.</text>
</comment>
<evidence type="ECO:0000313" key="3">
    <source>
        <dbReference type="Proteomes" id="UP001305414"/>
    </source>
</evidence>
<proteinExistence type="predicted"/>
<dbReference type="EMBL" id="JAWHQM010000006">
    <property type="protein sequence ID" value="KAK5627677.1"/>
    <property type="molecule type" value="Genomic_DNA"/>
</dbReference>
<evidence type="ECO:0000313" key="2">
    <source>
        <dbReference type="EMBL" id="KAK5627677.1"/>
    </source>
</evidence>
<keyword evidence="3" id="KW-1185">Reference proteome</keyword>
<dbReference type="AlphaFoldDB" id="A0AAN7Z2R2"/>
<gene>
    <name evidence="2" type="ORF">RRF57_003392</name>
</gene>
<feature type="compositionally biased region" description="Basic and acidic residues" evidence="1">
    <location>
        <begin position="1"/>
        <end position="10"/>
    </location>
</feature>
<protein>
    <submittedName>
        <fullName evidence="2">Uncharacterized protein</fullName>
    </submittedName>
</protein>
<sequence>MENRAPVKRDLRSRRSHVPVKPTPRSAVIGNPPGLPKNGNAVDLAKKCLGAASYVPLATIPRISQGYVDVATRHTHAID</sequence>
<organism evidence="2 3">
    <name type="scientific">Xylaria bambusicola</name>
    <dbReference type="NCBI Taxonomy" id="326684"/>
    <lineage>
        <taxon>Eukaryota</taxon>
        <taxon>Fungi</taxon>
        <taxon>Dikarya</taxon>
        <taxon>Ascomycota</taxon>
        <taxon>Pezizomycotina</taxon>
        <taxon>Sordariomycetes</taxon>
        <taxon>Xylariomycetidae</taxon>
        <taxon>Xylariales</taxon>
        <taxon>Xylariaceae</taxon>
        <taxon>Xylaria</taxon>
    </lineage>
</organism>
<feature type="region of interest" description="Disordered" evidence="1">
    <location>
        <begin position="1"/>
        <end position="36"/>
    </location>
</feature>
<dbReference type="Proteomes" id="UP001305414">
    <property type="component" value="Unassembled WGS sequence"/>
</dbReference>